<dbReference type="SUPFAM" id="SSF81631">
    <property type="entry name" value="PAP/OAS1 substrate-binding domain"/>
    <property type="match status" value="1"/>
</dbReference>
<dbReference type="PANTHER" id="PTHR12271:SF40">
    <property type="entry name" value="POLY(A) RNA POLYMERASE GLD2"/>
    <property type="match status" value="1"/>
</dbReference>
<name>A0A5D2QWI2_GOSTO</name>
<organism evidence="1 2">
    <name type="scientific">Gossypium tomentosum</name>
    <name type="common">Hawaiian cotton</name>
    <name type="synonym">Gossypium sandvicense</name>
    <dbReference type="NCBI Taxonomy" id="34277"/>
    <lineage>
        <taxon>Eukaryota</taxon>
        <taxon>Viridiplantae</taxon>
        <taxon>Streptophyta</taxon>
        <taxon>Embryophyta</taxon>
        <taxon>Tracheophyta</taxon>
        <taxon>Spermatophyta</taxon>
        <taxon>Magnoliopsida</taxon>
        <taxon>eudicotyledons</taxon>
        <taxon>Gunneridae</taxon>
        <taxon>Pentapetalae</taxon>
        <taxon>rosids</taxon>
        <taxon>malvids</taxon>
        <taxon>Malvales</taxon>
        <taxon>Malvaceae</taxon>
        <taxon>Malvoideae</taxon>
        <taxon>Gossypium</taxon>
    </lineage>
</organism>
<dbReference type="GO" id="GO:0050265">
    <property type="term" value="F:RNA uridylyltransferase activity"/>
    <property type="evidence" value="ECO:0007669"/>
    <property type="project" value="TreeGrafter"/>
</dbReference>
<protein>
    <recommendedName>
        <fullName evidence="3">PAP-associated domain-containing protein</fullName>
    </recommendedName>
</protein>
<reference evidence="1 2" key="1">
    <citation type="submission" date="2019-07" db="EMBL/GenBank/DDBJ databases">
        <title>WGS assembly of Gossypium tomentosum.</title>
        <authorList>
            <person name="Chen Z.J."/>
            <person name="Sreedasyam A."/>
            <person name="Ando A."/>
            <person name="Song Q."/>
            <person name="De L."/>
            <person name="Hulse-Kemp A."/>
            <person name="Ding M."/>
            <person name="Ye W."/>
            <person name="Kirkbride R."/>
            <person name="Jenkins J."/>
            <person name="Plott C."/>
            <person name="Lovell J."/>
            <person name="Lin Y.-M."/>
            <person name="Vaughn R."/>
            <person name="Liu B."/>
            <person name="Li W."/>
            <person name="Simpson S."/>
            <person name="Scheffler B."/>
            <person name="Saski C."/>
            <person name="Grover C."/>
            <person name="Hu G."/>
            <person name="Conover J."/>
            <person name="Carlson J."/>
            <person name="Shu S."/>
            <person name="Boston L."/>
            <person name="Williams M."/>
            <person name="Peterson D."/>
            <person name="Mcgee K."/>
            <person name="Jones D."/>
            <person name="Wendel J."/>
            <person name="Stelly D."/>
            <person name="Grimwood J."/>
            <person name="Schmutz J."/>
        </authorList>
    </citation>
    <scope>NUCLEOTIDE SEQUENCE [LARGE SCALE GENOMIC DNA]</scope>
    <source>
        <strain evidence="1">7179.01</strain>
    </source>
</reference>
<dbReference type="PANTHER" id="PTHR12271">
    <property type="entry name" value="POLY A POLYMERASE CID PAP -RELATED"/>
    <property type="match status" value="1"/>
</dbReference>
<evidence type="ECO:0008006" key="3">
    <source>
        <dbReference type="Google" id="ProtNLM"/>
    </source>
</evidence>
<evidence type="ECO:0000313" key="1">
    <source>
        <dbReference type="EMBL" id="TYI33011.1"/>
    </source>
</evidence>
<keyword evidence="2" id="KW-1185">Reference proteome</keyword>
<dbReference type="AlphaFoldDB" id="A0A5D2QWI2"/>
<dbReference type="GO" id="GO:0031123">
    <property type="term" value="P:RNA 3'-end processing"/>
    <property type="evidence" value="ECO:0007669"/>
    <property type="project" value="TreeGrafter"/>
</dbReference>
<evidence type="ECO:0000313" key="2">
    <source>
        <dbReference type="Proteomes" id="UP000322667"/>
    </source>
</evidence>
<accession>A0A5D2QWI2</accession>
<dbReference type="Gene3D" id="1.10.1410.10">
    <property type="match status" value="1"/>
</dbReference>
<dbReference type="EMBL" id="CM017613">
    <property type="protein sequence ID" value="TYI33011.1"/>
    <property type="molecule type" value="Genomic_DNA"/>
</dbReference>
<sequence>MCIHFLQQRRPAILPCLQGMETTFSVTVDDVECASFDKVENLCNFGSSNQEIVAQLVWAFFNYWAYIHDDANSVISVYAQEA</sequence>
<proteinExistence type="predicted"/>
<gene>
    <name evidence="1" type="ORF">ES332_A04G102800v1</name>
</gene>
<dbReference type="Proteomes" id="UP000322667">
    <property type="component" value="Chromosome A04"/>
</dbReference>